<reference evidence="1" key="1">
    <citation type="submission" date="2023-04" db="EMBL/GenBank/DDBJ databases">
        <title>The human skin virome in hidradenitis suppurativa patients.</title>
        <authorList>
            <person name="Jansen D."/>
        </authorList>
    </citation>
    <scope>NUCLEOTIDE SEQUENCE</scope>
    <source>
        <strain evidence="1">VC3_JansenPhageC</strain>
    </source>
</reference>
<organism evidence="1">
    <name type="scientific">Staphylococcus phage HS06</name>
    <dbReference type="NCBI Taxonomy" id="3056400"/>
    <lineage>
        <taxon>Viruses</taxon>
    </lineage>
</organism>
<name>A0AA50AD05_9VIRU</name>
<proteinExistence type="predicted"/>
<accession>A0AA50AD05</accession>
<protein>
    <submittedName>
        <fullName evidence="1">Uncharacterized protein</fullName>
    </submittedName>
</protein>
<evidence type="ECO:0000313" key="1">
    <source>
        <dbReference type="EMBL" id="WLJ25687.1"/>
    </source>
</evidence>
<sequence length="58" mass="6608">MATISITTDYKFTQKSAQKLLNAMDVNESKRINKTNVNATKIKTEDEINDILKGYQDN</sequence>
<dbReference type="EMBL" id="OQ890314">
    <property type="protein sequence ID" value="WLJ25687.1"/>
    <property type="molecule type" value="Genomic_DNA"/>
</dbReference>